<evidence type="ECO:0000313" key="2">
    <source>
        <dbReference type="EMBL" id="MFG6431863.1"/>
    </source>
</evidence>
<keyword evidence="3" id="KW-1185">Reference proteome</keyword>
<reference evidence="2 3" key="1">
    <citation type="submission" date="2024-08" db="EMBL/GenBank/DDBJ databases">
        <authorList>
            <person name="Lu H."/>
        </authorList>
    </citation>
    <scope>NUCLEOTIDE SEQUENCE [LARGE SCALE GENOMIC DNA]</scope>
    <source>
        <strain evidence="2 3">LYH14W</strain>
    </source>
</reference>
<feature type="transmembrane region" description="Helical" evidence="1">
    <location>
        <begin position="12"/>
        <end position="38"/>
    </location>
</feature>
<gene>
    <name evidence="2" type="ORF">ACG00Y_18220</name>
</gene>
<sequence>MNPWSPSRTIAALVFAIVAYAAPAGVAVYMAGVLFLVLCKANPAQAGITSIFDYWKLYDQCHLPDPQGAQAEPIAKRMSDFLSREQGLPKDGQSQRTRP</sequence>
<name>A0ABW7F5G1_9BURK</name>
<evidence type="ECO:0000256" key="1">
    <source>
        <dbReference type="SAM" id="Phobius"/>
    </source>
</evidence>
<keyword evidence="1" id="KW-0472">Membrane</keyword>
<dbReference type="Proteomes" id="UP001606210">
    <property type="component" value="Unassembled WGS sequence"/>
</dbReference>
<keyword evidence="1" id="KW-1133">Transmembrane helix</keyword>
<dbReference type="RefSeq" id="WP_394481264.1">
    <property type="nucleotide sequence ID" value="NZ_JBIGHV010000006.1"/>
</dbReference>
<protein>
    <submittedName>
        <fullName evidence="2">Uncharacterized protein</fullName>
    </submittedName>
</protein>
<keyword evidence="1" id="KW-0812">Transmembrane</keyword>
<organism evidence="2 3">
    <name type="scientific">Pelomonas parva</name>
    <dbReference type="NCBI Taxonomy" id="3299032"/>
    <lineage>
        <taxon>Bacteria</taxon>
        <taxon>Pseudomonadati</taxon>
        <taxon>Pseudomonadota</taxon>
        <taxon>Betaproteobacteria</taxon>
        <taxon>Burkholderiales</taxon>
        <taxon>Sphaerotilaceae</taxon>
        <taxon>Roseateles</taxon>
    </lineage>
</organism>
<dbReference type="EMBL" id="JBIGHV010000006">
    <property type="protein sequence ID" value="MFG6431863.1"/>
    <property type="molecule type" value="Genomic_DNA"/>
</dbReference>
<comment type="caution">
    <text evidence="2">The sequence shown here is derived from an EMBL/GenBank/DDBJ whole genome shotgun (WGS) entry which is preliminary data.</text>
</comment>
<evidence type="ECO:0000313" key="3">
    <source>
        <dbReference type="Proteomes" id="UP001606210"/>
    </source>
</evidence>
<proteinExistence type="predicted"/>
<accession>A0ABW7F5G1</accession>